<gene>
    <name evidence="1" type="ORF">LG45_16335</name>
</gene>
<evidence type="ECO:0000313" key="2">
    <source>
        <dbReference type="Proteomes" id="UP000029554"/>
    </source>
</evidence>
<protein>
    <recommendedName>
        <fullName evidence="3">Cupin 2 conserved barrel domain-containing protein</fullName>
    </recommendedName>
</protein>
<sequence>MKNYYNVTRIYADENGESHFENIKIDLQDKGEIGFLSNREEAVGIVFRKVKADYDFDFHKAPNRQYIILQDGKIEIQTSLGEIRNFEQGDILLVEDTFGKGHRTRNIKKAIRSSIFVILK</sequence>
<reference evidence="1 2" key="1">
    <citation type="submission" date="2014-09" db="EMBL/GenBank/DDBJ databases">
        <title>Whole Genome Shotgun of Flavobacterium aquatile LMG 4008.</title>
        <authorList>
            <person name="Gale A.N."/>
            <person name="Pipes S.E."/>
            <person name="Newman J.D."/>
        </authorList>
    </citation>
    <scope>NUCLEOTIDE SEQUENCE [LARGE SCALE GENOMIC DNA]</scope>
    <source>
        <strain evidence="1 2">LMG 4008</strain>
    </source>
</reference>
<dbReference type="Gene3D" id="2.60.120.10">
    <property type="entry name" value="Jelly Rolls"/>
    <property type="match status" value="1"/>
</dbReference>
<dbReference type="InterPro" id="IPR014710">
    <property type="entry name" value="RmlC-like_jellyroll"/>
</dbReference>
<evidence type="ECO:0000313" key="1">
    <source>
        <dbReference type="EMBL" id="KGD66981.1"/>
    </source>
</evidence>
<dbReference type="EMBL" id="JRHH01000006">
    <property type="protein sequence ID" value="KGD66981.1"/>
    <property type="molecule type" value="Genomic_DNA"/>
</dbReference>
<dbReference type="RefSeq" id="WP_035129086.1">
    <property type="nucleotide sequence ID" value="NZ_JRHH01000006.1"/>
</dbReference>
<dbReference type="eggNOG" id="COG1917">
    <property type="taxonomic scope" value="Bacteria"/>
</dbReference>
<comment type="caution">
    <text evidence="1">The sequence shown here is derived from an EMBL/GenBank/DDBJ whole genome shotgun (WGS) entry which is preliminary data.</text>
</comment>
<evidence type="ECO:0008006" key="3">
    <source>
        <dbReference type="Google" id="ProtNLM"/>
    </source>
</evidence>
<dbReference type="OrthoDB" id="4205621at2"/>
<name>A0A095SQP2_9FLAO</name>
<organism evidence="1 2">
    <name type="scientific">Flavobacterium aquatile LMG 4008 = ATCC 11947</name>
    <dbReference type="NCBI Taxonomy" id="1453498"/>
    <lineage>
        <taxon>Bacteria</taxon>
        <taxon>Pseudomonadati</taxon>
        <taxon>Bacteroidota</taxon>
        <taxon>Flavobacteriia</taxon>
        <taxon>Flavobacteriales</taxon>
        <taxon>Flavobacteriaceae</taxon>
        <taxon>Flavobacterium</taxon>
    </lineage>
</organism>
<dbReference type="STRING" id="1453498.LG45_16335"/>
<dbReference type="Proteomes" id="UP000029554">
    <property type="component" value="Unassembled WGS sequence"/>
</dbReference>
<accession>A0A095SQP2</accession>
<keyword evidence="2" id="KW-1185">Reference proteome</keyword>
<proteinExistence type="predicted"/>
<dbReference type="AlphaFoldDB" id="A0A095SQP2"/>